<dbReference type="EMBL" id="DVNZ01000153">
    <property type="protein sequence ID" value="HIU94488.1"/>
    <property type="molecule type" value="Genomic_DNA"/>
</dbReference>
<protein>
    <submittedName>
        <fullName evidence="1">Uncharacterized protein</fullName>
    </submittedName>
</protein>
<reference evidence="1" key="2">
    <citation type="journal article" date="2021" name="PeerJ">
        <title>Extensive microbial diversity within the chicken gut microbiome revealed by metagenomics and culture.</title>
        <authorList>
            <person name="Gilroy R."/>
            <person name="Ravi A."/>
            <person name="Getino M."/>
            <person name="Pursley I."/>
            <person name="Horton D.L."/>
            <person name="Alikhan N.F."/>
            <person name="Baker D."/>
            <person name="Gharbi K."/>
            <person name="Hall N."/>
            <person name="Watson M."/>
            <person name="Adriaenssens E.M."/>
            <person name="Foster-Nyarko E."/>
            <person name="Jarju S."/>
            <person name="Secka A."/>
            <person name="Antonio M."/>
            <person name="Oren A."/>
            <person name="Chaudhuri R.R."/>
            <person name="La Ragione R."/>
            <person name="Hildebrand F."/>
            <person name="Pallen M.J."/>
        </authorList>
    </citation>
    <scope>NUCLEOTIDE SEQUENCE</scope>
    <source>
        <strain evidence="1">ChiGjej2B2-16831</strain>
    </source>
</reference>
<proteinExistence type="predicted"/>
<name>A0A9D1N4G2_9FIRM</name>
<sequence>LTGMPDSLETLTAQDPYLFPESMIWPGLLALTDIPDLCALCGAHPDDDKERVTWKR</sequence>
<accession>A0A9D1N4G2</accession>
<gene>
    <name evidence="1" type="ORF">IAD24_04940</name>
</gene>
<dbReference type="Proteomes" id="UP000824128">
    <property type="component" value="Unassembled WGS sequence"/>
</dbReference>
<feature type="non-terminal residue" evidence="1">
    <location>
        <position position="1"/>
    </location>
</feature>
<evidence type="ECO:0000313" key="2">
    <source>
        <dbReference type="Proteomes" id="UP000824128"/>
    </source>
</evidence>
<organism evidence="1 2">
    <name type="scientific">Candidatus Aphodomorpha intestinavium</name>
    <dbReference type="NCBI Taxonomy" id="2840672"/>
    <lineage>
        <taxon>Bacteria</taxon>
        <taxon>Bacillati</taxon>
        <taxon>Bacillota</taxon>
        <taxon>Clostridia</taxon>
        <taxon>Eubacteriales</taxon>
        <taxon>Candidatus Aphodomorpha</taxon>
    </lineage>
</organism>
<reference evidence="1" key="1">
    <citation type="submission" date="2020-10" db="EMBL/GenBank/DDBJ databases">
        <authorList>
            <person name="Gilroy R."/>
        </authorList>
    </citation>
    <scope>NUCLEOTIDE SEQUENCE</scope>
    <source>
        <strain evidence="1">ChiGjej2B2-16831</strain>
    </source>
</reference>
<dbReference type="AlphaFoldDB" id="A0A9D1N4G2"/>
<evidence type="ECO:0000313" key="1">
    <source>
        <dbReference type="EMBL" id="HIU94488.1"/>
    </source>
</evidence>
<comment type="caution">
    <text evidence="1">The sequence shown here is derived from an EMBL/GenBank/DDBJ whole genome shotgun (WGS) entry which is preliminary data.</text>
</comment>